<evidence type="ECO:0000256" key="9">
    <source>
        <dbReference type="SAM" id="Phobius"/>
    </source>
</evidence>
<dbReference type="PANTHER" id="PTHR48041:SF63">
    <property type="entry name" value="EARLY GENE AT 23, ISOFORM C"/>
    <property type="match status" value="1"/>
</dbReference>
<dbReference type="Pfam" id="PF19055">
    <property type="entry name" value="ABC2_membrane_7"/>
    <property type="match status" value="1"/>
</dbReference>
<evidence type="ECO:0000256" key="3">
    <source>
        <dbReference type="ARBA" id="ARBA00022448"/>
    </source>
</evidence>
<keyword evidence="7 9" id="KW-1133">Transmembrane helix</keyword>
<dbReference type="SMART" id="SM00382">
    <property type="entry name" value="AAA"/>
    <property type="match status" value="1"/>
</dbReference>
<evidence type="ECO:0000256" key="7">
    <source>
        <dbReference type="ARBA" id="ARBA00022989"/>
    </source>
</evidence>
<dbReference type="PROSITE" id="PS50893">
    <property type="entry name" value="ABC_TRANSPORTER_2"/>
    <property type="match status" value="1"/>
</dbReference>
<dbReference type="GO" id="GO:0140359">
    <property type="term" value="F:ABC-type transporter activity"/>
    <property type="evidence" value="ECO:0007669"/>
    <property type="project" value="InterPro"/>
</dbReference>
<feature type="transmembrane region" description="Helical" evidence="9">
    <location>
        <begin position="627"/>
        <end position="649"/>
    </location>
</feature>
<dbReference type="Pfam" id="PF00005">
    <property type="entry name" value="ABC_tran"/>
    <property type="match status" value="1"/>
</dbReference>
<gene>
    <name evidence="11" type="ORF">ONE63_002579</name>
</gene>
<reference evidence="11" key="1">
    <citation type="submission" date="2022-12" db="EMBL/GenBank/DDBJ databases">
        <title>Chromosome-level genome assembly of the bean flower thrips Megalurothrips usitatus.</title>
        <authorList>
            <person name="Ma L."/>
            <person name="Liu Q."/>
            <person name="Li H."/>
            <person name="Cai W."/>
        </authorList>
    </citation>
    <scope>NUCLEOTIDE SEQUENCE</scope>
    <source>
        <strain evidence="11">Cailab_2022a</strain>
    </source>
</reference>
<keyword evidence="6" id="KW-0067">ATP-binding</keyword>
<dbReference type="Proteomes" id="UP001075354">
    <property type="component" value="Chromosome 12"/>
</dbReference>
<evidence type="ECO:0000256" key="5">
    <source>
        <dbReference type="ARBA" id="ARBA00022741"/>
    </source>
</evidence>
<comment type="similarity">
    <text evidence="2">Belongs to the ABC transporter superfamily. ABCG family. Eye pigment precursor importer (TC 3.A.1.204) subfamily.</text>
</comment>
<feature type="transmembrane region" description="Helical" evidence="9">
    <location>
        <begin position="520"/>
        <end position="539"/>
    </location>
</feature>
<evidence type="ECO:0000256" key="4">
    <source>
        <dbReference type="ARBA" id="ARBA00022692"/>
    </source>
</evidence>
<dbReference type="Pfam" id="PF01061">
    <property type="entry name" value="ABC2_membrane"/>
    <property type="match status" value="1"/>
</dbReference>
<evidence type="ECO:0000313" key="12">
    <source>
        <dbReference type="Proteomes" id="UP001075354"/>
    </source>
</evidence>
<dbReference type="GO" id="GO:0005886">
    <property type="term" value="C:plasma membrane"/>
    <property type="evidence" value="ECO:0007669"/>
    <property type="project" value="TreeGrafter"/>
</dbReference>
<keyword evidence="4 9" id="KW-0812">Transmembrane</keyword>
<keyword evidence="5" id="KW-0547">Nucleotide-binding</keyword>
<evidence type="ECO:0000256" key="2">
    <source>
        <dbReference type="ARBA" id="ARBA00005814"/>
    </source>
</evidence>
<sequence length="773" mass="85883">MVLGVCCEAEATPDTTLAVVDCDGASDSGLSGVSVGLSAEAVTEAARMIDRDDEPDTGLSRLQYNVLLADNMSEVAGGALHCPFLLEQGEAHLAGTRPLELVFSGLSVSVASRSILRDVSGVVRPGEMLAVMGPSGCGKTTLLNCLSGRTELDSGCIRLNRERLTKRWKRRICYVLQQDIFFPDLTLRQTLEYAARLRLPESMSHRQKMMYVDHIIDVLDLNACQDTRMGDYTKRGLSGGEKKRANIACELLTNPALMLLDEPTSGLDSHSAYMLMSSLKRYAEKESKTLVVTVHQPSSQIFYMFDKLLLLCNGQTAYFGDVNKVVDFFNNIGLTVTPHYNPADFILECVKGSEEMKEKIVTAAKSLPTYQQEALSDYCALPVPTHLYQVGAMVSPLVHSQVPATPGCDFGKPPPPLPLWSSTPNGALAVSVPNAVSLTTKCVVSNHNSHNLSNHVYSTIVKDEEGKSLWLDSQSHGSSSVSSSADDDVRWQWPTSFWTQFKVLSARNFQEARPRMLSKLYWLQTIGLGLMVGNVYFQLERKEESLHDIQSWMFFSVNYWMLFALFNALSSFPAEREVVNKERLSGSYRLSAYYLAKMAGELPLTMTLPAVYHIISYPLFGFRSSSVFLTMLGFLLLSTVVAQSAGFFVGAACMDLNVSITISALYTLATQLFGGYLATNIPSWLRWMRYLSMVHYAYQNMQIVEFSEGERIQCAVQSKFEVCANSTDIPVSVILERQGANLPLWANTLVLLFFLVIFRVLGYVVLRYFRQPK</sequence>
<name>A0AAV7XD48_9NEOP</name>
<evidence type="ECO:0000256" key="6">
    <source>
        <dbReference type="ARBA" id="ARBA00022840"/>
    </source>
</evidence>
<dbReference type="InterPro" id="IPR003593">
    <property type="entry name" value="AAA+_ATPase"/>
</dbReference>
<evidence type="ECO:0000259" key="10">
    <source>
        <dbReference type="PROSITE" id="PS50893"/>
    </source>
</evidence>
<dbReference type="PANTHER" id="PTHR48041">
    <property type="entry name" value="ABC TRANSPORTER G FAMILY MEMBER 28"/>
    <property type="match status" value="1"/>
</dbReference>
<evidence type="ECO:0000313" key="11">
    <source>
        <dbReference type="EMBL" id="KAJ1522277.1"/>
    </source>
</evidence>
<dbReference type="CDD" id="cd03213">
    <property type="entry name" value="ABCG_EPDR"/>
    <property type="match status" value="1"/>
</dbReference>
<dbReference type="InterPro" id="IPR013525">
    <property type="entry name" value="ABC2_TM"/>
</dbReference>
<dbReference type="Gene3D" id="3.40.50.300">
    <property type="entry name" value="P-loop containing nucleotide triphosphate hydrolases"/>
    <property type="match status" value="1"/>
</dbReference>
<dbReference type="FunFam" id="3.40.50.300:FF:001276">
    <property type="entry name" value="Uncharacterized protein, isoform A"/>
    <property type="match status" value="1"/>
</dbReference>
<comment type="subcellular location">
    <subcellularLocation>
        <location evidence="1">Membrane</location>
        <topology evidence="1">Multi-pass membrane protein</topology>
    </subcellularLocation>
</comment>
<feature type="transmembrane region" description="Helical" evidence="9">
    <location>
        <begin position="551"/>
        <end position="572"/>
    </location>
</feature>
<organism evidence="11 12">
    <name type="scientific">Megalurothrips usitatus</name>
    <name type="common">bean blossom thrips</name>
    <dbReference type="NCBI Taxonomy" id="439358"/>
    <lineage>
        <taxon>Eukaryota</taxon>
        <taxon>Metazoa</taxon>
        <taxon>Ecdysozoa</taxon>
        <taxon>Arthropoda</taxon>
        <taxon>Hexapoda</taxon>
        <taxon>Insecta</taxon>
        <taxon>Pterygota</taxon>
        <taxon>Neoptera</taxon>
        <taxon>Paraneoptera</taxon>
        <taxon>Thysanoptera</taxon>
        <taxon>Terebrantia</taxon>
        <taxon>Thripoidea</taxon>
        <taxon>Thripidae</taxon>
        <taxon>Megalurothrips</taxon>
    </lineage>
</organism>
<dbReference type="SUPFAM" id="SSF52540">
    <property type="entry name" value="P-loop containing nucleoside triphosphate hydrolases"/>
    <property type="match status" value="1"/>
</dbReference>
<feature type="domain" description="ABC transporter" evidence="10">
    <location>
        <begin position="96"/>
        <end position="338"/>
    </location>
</feature>
<dbReference type="AlphaFoldDB" id="A0AAV7XD48"/>
<dbReference type="InterPro" id="IPR003439">
    <property type="entry name" value="ABC_transporter-like_ATP-bd"/>
</dbReference>
<dbReference type="InterPro" id="IPR027417">
    <property type="entry name" value="P-loop_NTPase"/>
</dbReference>
<dbReference type="GO" id="GO:0016887">
    <property type="term" value="F:ATP hydrolysis activity"/>
    <property type="evidence" value="ECO:0007669"/>
    <property type="project" value="InterPro"/>
</dbReference>
<keyword evidence="8 9" id="KW-0472">Membrane</keyword>
<comment type="caution">
    <text evidence="11">The sequence shown here is derived from an EMBL/GenBank/DDBJ whole genome shotgun (WGS) entry which is preliminary data.</text>
</comment>
<keyword evidence="12" id="KW-1185">Reference proteome</keyword>
<dbReference type="EMBL" id="JAPTSV010000012">
    <property type="protein sequence ID" value="KAJ1522277.1"/>
    <property type="molecule type" value="Genomic_DNA"/>
</dbReference>
<keyword evidence="3" id="KW-0813">Transport</keyword>
<proteinExistence type="inferred from homology"/>
<evidence type="ECO:0000256" key="1">
    <source>
        <dbReference type="ARBA" id="ARBA00004141"/>
    </source>
</evidence>
<dbReference type="PROSITE" id="PS00211">
    <property type="entry name" value="ABC_TRANSPORTER_1"/>
    <property type="match status" value="1"/>
</dbReference>
<feature type="transmembrane region" description="Helical" evidence="9">
    <location>
        <begin position="656"/>
        <end position="678"/>
    </location>
</feature>
<dbReference type="InterPro" id="IPR043926">
    <property type="entry name" value="ABCG_dom"/>
</dbReference>
<accession>A0AAV7XD48</accession>
<protein>
    <recommendedName>
        <fullName evidence="10">ABC transporter domain-containing protein</fullName>
    </recommendedName>
</protein>
<dbReference type="InterPro" id="IPR050352">
    <property type="entry name" value="ABCG_transporters"/>
</dbReference>
<feature type="transmembrane region" description="Helical" evidence="9">
    <location>
        <begin position="744"/>
        <end position="766"/>
    </location>
</feature>
<dbReference type="GO" id="GO:0005524">
    <property type="term" value="F:ATP binding"/>
    <property type="evidence" value="ECO:0007669"/>
    <property type="project" value="UniProtKB-KW"/>
</dbReference>
<dbReference type="InterPro" id="IPR017871">
    <property type="entry name" value="ABC_transporter-like_CS"/>
</dbReference>
<evidence type="ECO:0000256" key="8">
    <source>
        <dbReference type="ARBA" id="ARBA00023136"/>
    </source>
</evidence>